<feature type="non-terminal residue" evidence="1">
    <location>
        <position position="1"/>
    </location>
</feature>
<evidence type="ECO:0000313" key="1">
    <source>
        <dbReference type="EMBL" id="EJW95738.1"/>
    </source>
</evidence>
<proteinExistence type="predicted"/>
<organism evidence="1">
    <name type="scientific">gut metagenome</name>
    <dbReference type="NCBI Taxonomy" id="749906"/>
    <lineage>
        <taxon>unclassified sequences</taxon>
        <taxon>metagenomes</taxon>
        <taxon>organismal metagenomes</taxon>
    </lineage>
</organism>
<feature type="non-terminal residue" evidence="1">
    <location>
        <position position="234"/>
    </location>
</feature>
<gene>
    <name evidence="1" type="ORF">EVA_16155</name>
</gene>
<comment type="caution">
    <text evidence="1">The sequence shown here is derived from an EMBL/GenBank/DDBJ whole genome shotgun (WGS) entry which is preliminary data.</text>
</comment>
<protein>
    <submittedName>
        <fullName evidence="1">V-type ATP synthase subunit I</fullName>
    </submittedName>
</protein>
<accession>J9FMS2</accession>
<reference evidence="1" key="1">
    <citation type="journal article" date="2012" name="PLoS ONE">
        <title>Gene sets for utilization of primary and secondary nutrition supplies in the distal gut of endangered iberian lynx.</title>
        <authorList>
            <person name="Alcaide M."/>
            <person name="Messina E."/>
            <person name="Richter M."/>
            <person name="Bargiela R."/>
            <person name="Peplies J."/>
            <person name="Huws S.A."/>
            <person name="Newbold C.J."/>
            <person name="Golyshin P.N."/>
            <person name="Simon M.A."/>
            <person name="Lopez G."/>
            <person name="Yakimov M.M."/>
            <person name="Ferrer M."/>
        </authorList>
    </citation>
    <scope>NUCLEOTIDE SEQUENCE</scope>
</reference>
<sequence>KLQALLQELASYKALLKEMEALVVDKDITSKETKGDAAAIVASFNKLKEEWQSLTQKLPLLEKDIAAMQIWGEFDWAEVNGLERNGWHMNFFSCPERSFKEEWIESFNAMPVNHVGGICYFVTVTESDQLDIEAEAVRLPSKSLSALTSERASLMDSINTAHSKMTDCASMGILPIRRKISHLKGDVDLRKVKLGGEKKADGALILLEGWVPDENLASLKEMLDKNGIYYECRP</sequence>
<dbReference type="EMBL" id="AMCI01005640">
    <property type="protein sequence ID" value="EJW95738.1"/>
    <property type="molecule type" value="Genomic_DNA"/>
</dbReference>
<name>J9FMS2_9ZZZZ</name>
<dbReference type="AlphaFoldDB" id="J9FMS2"/>